<dbReference type="eggNOG" id="COG1345">
    <property type="taxonomic scope" value="Bacteria"/>
</dbReference>
<dbReference type="PATRIC" id="fig|1046627.3.peg.2802"/>
<organism evidence="2 3">
    <name type="scientific">Bizionia argentinensis JUB59</name>
    <dbReference type="NCBI Taxonomy" id="1046627"/>
    <lineage>
        <taxon>Bacteria</taxon>
        <taxon>Pseudomonadati</taxon>
        <taxon>Bacteroidota</taxon>
        <taxon>Flavobacteriia</taxon>
        <taxon>Flavobacteriales</taxon>
        <taxon>Flavobacteriaceae</taxon>
        <taxon>Bizionia</taxon>
    </lineage>
</organism>
<dbReference type="InterPro" id="IPR014756">
    <property type="entry name" value="Ig_E-set"/>
</dbReference>
<dbReference type="InterPro" id="IPR001322">
    <property type="entry name" value="Lamin_tail_dom"/>
</dbReference>
<dbReference type="SUPFAM" id="SSF81296">
    <property type="entry name" value="E set domains"/>
    <property type="match status" value="1"/>
</dbReference>
<dbReference type="Gene3D" id="2.60.40.10">
    <property type="entry name" value="Immunoglobulins"/>
    <property type="match status" value="3"/>
</dbReference>
<evidence type="ECO:0000259" key="1">
    <source>
        <dbReference type="PROSITE" id="PS51841"/>
    </source>
</evidence>
<protein>
    <submittedName>
        <fullName evidence="2">Choice-of-anchor D domain-containing protein</fullName>
    </submittedName>
</protein>
<dbReference type="NCBIfam" id="NF012200">
    <property type="entry name" value="choice_anch_D"/>
    <property type="match status" value="2"/>
</dbReference>
<name>G2EH24_9FLAO</name>
<gene>
    <name evidence="2" type="ORF">BZARG_411</name>
</gene>
<dbReference type="Pfam" id="PF00932">
    <property type="entry name" value="LTD"/>
    <property type="match status" value="1"/>
</dbReference>
<evidence type="ECO:0000313" key="3">
    <source>
        <dbReference type="Proteomes" id="UP000003730"/>
    </source>
</evidence>
<dbReference type="eggNOG" id="COG2356">
    <property type="taxonomic scope" value="Bacteria"/>
</dbReference>
<feature type="domain" description="LTD" evidence="1">
    <location>
        <begin position="532"/>
        <end position="689"/>
    </location>
</feature>
<dbReference type="eggNOG" id="COG2374">
    <property type="taxonomic scope" value="Bacteria"/>
</dbReference>
<comment type="caution">
    <text evidence="2">The sequence shown here is derived from an EMBL/GenBank/DDBJ whole genome shotgun (WGS) entry which is preliminary data.</text>
</comment>
<dbReference type="InterPro" id="IPR013783">
    <property type="entry name" value="Ig-like_fold"/>
</dbReference>
<dbReference type="Proteomes" id="UP000003730">
    <property type="component" value="Unassembled WGS sequence"/>
</dbReference>
<dbReference type="PROSITE" id="PS51841">
    <property type="entry name" value="LTD"/>
    <property type="match status" value="1"/>
</dbReference>
<reference evidence="2 3" key="1">
    <citation type="journal article" date="2008" name="Int. J. Syst. Evol. Microbiol.">
        <title>Bizionia argentinensis sp. nov., isolated from surface marine water in Antarctica.</title>
        <authorList>
            <person name="Bercovich A."/>
            <person name="Vazquez S.C."/>
            <person name="Yankilevich P."/>
            <person name="Coria S.H."/>
            <person name="Foti M."/>
            <person name="Hernandez E."/>
            <person name="Vidal A."/>
            <person name="Ruberto L."/>
            <person name="Melo C."/>
            <person name="Marenssi S."/>
            <person name="Criscuolo M."/>
            <person name="Memoli M."/>
            <person name="Arguelles M."/>
            <person name="Mac Cormack W.P."/>
        </authorList>
    </citation>
    <scope>NUCLEOTIDE SEQUENCE [LARGE SCALE GENOMIC DNA]</scope>
    <source>
        <strain evidence="2 3">JUB59</strain>
    </source>
</reference>
<evidence type="ECO:0000313" key="2">
    <source>
        <dbReference type="EMBL" id="EGV42157.2"/>
    </source>
</evidence>
<keyword evidence="3" id="KW-1185">Reference proteome</keyword>
<proteinExistence type="predicted"/>
<accession>G2EH24</accession>
<sequence>MADKVTTINLKLKTVKYCISMRFRLYLNPQLSYNRKNSIMRHQYVPIFITLLCSLLGFGQGLENFDNSNATASYADNNFLGNNGVSWNYIESRDENGDANSSGINGNALMLRSIADFSKITSSPVAGGIGDFSVKLYKGFTGGGNRQVELFVNGVYQGASIPFDDYNEHIFSVTGIDLGGNVTIELRNITNSQVIVDDIEWSSYTGLPNPELQLVDNIGSNQSCGYFIDFGSQPFTSNTDLTFDIKNIGIVNLDISSITITGDYSIVSPTTPITITSGTSQMVTVGFNPSTVGTKNGLLTINNNDSNEGSCIVNITGFSFVPTPEIDIERSTFSSIPNGSLPNIGYSTVFASTVIGDFTAPRTFHVSSEGSANLDLTSITSSNPGEFLISLNPAPQTLTAGDKVDFEITFAPSGIGLRTTIITILSNDTDENPYIFNIQGVGTCSSGALTSLPNNAPVGTIVNITSTTTNFGGSTFVSVNSISASVTVLSSNELEVTIPAGATTGSIEVKDDLGCLSSNYFTVIDQLISDCEGSSGSIPTDLFISEITDHGTGSHTYVEIFNGTGSAVSLADYQIRLHNNGATSPTHTIPLIGSIANNRVFVLAFGALEASNPHGIYTADQTDNATGINNNDHIRLFNSTTNTWIDLWGDISGDVFAIASKSYNYRRKNSGIIAPSTTWSETDWTSFTPVNYDDVGNFDFSIGTPPVITIQPNISSNNCDLSASISVSATEGFPNGNVLSYQWYVSAPGTLDWTTISNGATYTGANSHTLNVLNTLNLDNYQYYCQVREDSARCYTASETVRLKVEQAIWTGSGWSTTPTIDKIAILDANYDTSNGTNGQISFDACRLIVNSGSTLIINSSDYVNVNFNITNNGDITIENSGSLIQVNDFDTNTGNITMKRSTNIRRLDYVYWSAPLQGYSINDIYGAGTPTHKIYRWNTTITNPEGSQGNWVAASGEAMQPGEGYIVRGPDSYSATNTNITATFNNGKPFNGFITRNVSRGNLPGVDDNWNLVGNPYPSAINVVDFLTNPTNSAVLDGFVNIWTHGTLPSKAIPDPFYDNFGSNYTTNDYITHNGTGTTSGPSVFNGKIAAGQSFMVNMVNGPAVTQPIEFRNNMRNITHNNSQFYKTKQPDEKHRIWLDLVSQNTETTRILIGYILNATFERDRVFDAITDNSNFYSLIVNENFVIQGRPLPFTDTDVIHLGVKITSQGNHIIAIAAIDGLFETGNQTIYLKDNLLSIVHSISNSPYNFTSEKGEFNNRFEIVFRNNALSLNNSTFNTNNLTIIEINNDIMKFSLDAKTATIKSVEIIDMLGRTLYKLKGSSNTETYNLSNLRSAAFMAKVTLSNNQILVKKAVKK</sequence>
<dbReference type="eggNOG" id="COG3420">
    <property type="taxonomic scope" value="Bacteria"/>
</dbReference>
<dbReference type="EMBL" id="AFXZ01000067">
    <property type="protein sequence ID" value="EGV42157.2"/>
    <property type="molecule type" value="Genomic_DNA"/>
</dbReference>
<dbReference type="STRING" id="1046627.BZARG_411"/>